<proteinExistence type="predicted"/>
<gene>
    <name evidence="3" type="ORF">ACFO4L_09935</name>
</gene>
<organism evidence="3 4">
    <name type="scientific">Bacillus daqingensis</name>
    <dbReference type="NCBI Taxonomy" id="872396"/>
    <lineage>
        <taxon>Bacteria</taxon>
        <taxon>Bacillati</taxon>
        <taxon>Bacillota</taxon>
        <taxon>Bacilli</taxon>
        <taxon>Bacillales</taxon>
        <taxon>Bacillaceae</taxon>
        <taxon>Bacillus</taxon>
    </lineage>
</organism>
<dbReference type="RefSeq" id="WP_377909517.1">
    <property type="nucleotide sequence ID" value="NZ_JBHSGK010000011.1"/>
</dbReference>
<accession>A0ABV9NZB1</accession>
<evidence type="ECO:0000313" key="4">
    <source>
        <dbReference type="Proteomes" id="UP001595896"/>
    </source>
</evidence>
<dbReference type="InterPro" id="IPR015943">
    <property type="entry name" value="WD40/YVTN_repeat-like_dom_sf"/>
</dbReference>
<protein>
    <submittedName>
        <fullName evidence="3">YncE family protein</fullName>
    </submittedName>
</protein>
<feature type="chain" id="PRO_5046320854" evidence="2">
    <location>
        <begin position="24"/>
        <end position="414"/>
    </location>
</feature>
<dbReference type="SUPFAM" id="SSF50974">
    <property type="entry name" value="Nitrous oxide reductase, N-terminal domain"/>
    <property type="match status" value="1"/>
</dbReference>
<keyword evidence="1" id="KW-1133">Transmembrane helix</keyword>
<dbReference type="Proteomes" id="UP001595896">
    <property type="component" value="Unassembled WGS sequence"/>
</dbReference>
<sequence>MKKWTAGLLGGFLLIAGATPAAAESDAQYEVWMADQGTDTIHIYNEDHEEIDTIDFSDVGENPHMLLFDDDYEYAYAANMGSGTVSVIHGESREVVGTIETDEGAHAAVPNPNGETVLVANTPGESLSQISLDHENGEYEVVQDLDLTQVDSLQNEDEFPDHRPICLDFNADGSKAYVTIGGGGLVVVDTEELEVIEQFGKEDVHPHGCGTLLSPDGSEMYANSGSVDDGYFYVFDTETDEMIHKADAGGLDTHGKNFTTDGKYLYTVHRVSDSLTVIDTETKEIVAEQEFVGDAPDLAVTSPDNKYFYVTLRGPEPATGTHDMAGDSPGISVIDVETLEIAHTIDFTGIDGTDPHGIDIRVIDAGSTTYDNYQFEGDELPDTAAGVPFSIWIALAAAGIGGALLFGKPKTARS</sequence>
<dbReference type="InterPro" id="IPR051200">
    <property type="entry name" value="Host-pathogen_enzymatic-act"/>
</dbReference>
<dbReference type="Gene3D" id="2.130.10.10">
    <property type="entry name" value="YVTN repeat-like/Quinoprotein amine dehydrogenase"/>
    <property type="match status" value="2"/>
</dbReference>
<dbReference type="InterPro" id="IPR011045">
    <property type="entry name" value="N2O_reductase_N"/>
</dbReference>
<dbReference type="PANTHER" id="PTHR47197:SF3">
    <property type="entry name" value="DIHYDRO-HEME D1 DEHYDROGENASE"/>
    <property type="match status" value="1"/>
</dbReference>
<reference evidence="4" key="1">
    <citation type="journal article" date="2019" name="Int. J. Syst. Evol. Microbiol.">
        <title>The Global Catalogue of Microorganisms (GCM) 10K type strain sequencing project: providing services to taxonomists for standard genome sequencing and annotation.</title>
        <authorList>
            <consortium name="The Broad Institute Genomics Platform"/>
            <consortium name="The Broad Institute Genome Sequencing Center for Infectious Disease"/>
            <person name="Wu L."/>
            <person name="Ma J."/>
        </authorList>
    </citation>
    <scope>NUCLEOTIDE SEQUENCE [LARGE SCALE GENOMIC DNA]</scope>
    <source>
        <strain evidence="4">JCM 12165</strain>
    </source>
</reference>
<evidence type="ECO:0000256" key="1">
    <source>
        <dbReference type="SAM" id="Phobius"/>
    </source>
</evidence>
<comment type="caution">
    <text evidence="3">The sequence shown here is derived from an EMBL/GenBank/DDBJ whole genome shotgun (WGS) entry which is preliminary data.</text>
</comment>
<keyword evidence="4" id="KW-1185">Reference proteome</keyword>
<feature type="signal peptide" evidence="2">
    <location>
        <begin position="1"/>
        <end position="23"/>
    </location>
</feature>
<evidence type="ECO:0000256" key="2">
    <source>
        <dbReference type="SAM" id="SignalP"/>
    </source>
</evidence>
<keyword evidence="1" id="KW-0472">Membrane</keyword>
<keyword evidence="2" id="KW-0732">Signal</keyword>
<dbReference type="EMBL" id="JBHSGK010000011">
    <property type="protein sequence ID" value="MFC4736904.1"/>
    <property type="molecule type" value="Genomic_DNA"/>
</dbReference>
<evidence type="ECO:0000313" key="3">
    <source>
        <dbReference type="EMBL" id="MFC4736904.1"/>
    </source>
</evidence>
<feature type="transmembrane region" description="Helical" evidence="1">
    <location>
        <begin position="389"/>
        <end position="407"/>
    </location>
</feature>
<dbReference type="PANTHER" id="PTHR47197">
    <property type="entry name" value="PROTEIN NIRF"/>
    <property type="match status" value="1"/>
</dbReference>
<keyword evidence="1" id="KW-0812">Transmembrane</keyword>
<name>A0ABV9NZB1_9BACI</name>